<protein>
    <submittedName>
        <fullName evidence="2">Uncharacterized protein</fullName>
    </submittedName>
</protein>
<evidence type="ECO:0000313" key="3">
    <source>
        <dbReference type="Proteomes" id="UP000774935"/>
    </source>
</evidence>
<organism evidence="2 3">
    <name type="scientific">Pontibacter populi</name>
    <dbReference type="NCBI Taxonomy" id="890055"/>
    <lineage>
        <taxon>Bacteria</taxon>
        <taxon>Pseudomonadati</taxon>
        <taxon>Bacteroidota</taxon>
        <taxon>Cytophagia</taxon>
        <taxon>Cytophagales</taxon>
        <taxon>Hymenobacteraceae</taxon>
        <taxon>Pontibacter</taxon>
    </lineage>
</organism>
<gene>
    <name evidence="2" type="ORF">KYK27_10770</name>
</gene>
<name>A0ABS6XCE8_9BACT</name>
<comment type="caution">
    <text evidence="2">The sequence shown here is derived from an EMBL/GenBank/DDBJ whole genome shotgun (WGS) entry which is preliminary data.</text>
</comment>
<reference evidence="2 3" key="1">
    <citation type="submission" date="2021-07" db="EMBL/GenBank/DDBJ databases">
        <authorList>
            <person name="Kim M.K."/>
        </authorList>
    </citation>
    <scope>NUCLEOTIDE SEQUENCE [LARGE SCALE GENOMIC DNA]</scope>
    <source>
        <strain evidence="2 3">HLY7-15</strain>
    </source>
</reference>
<proteinExistence type="predicted"/>
<dbReference type="Proteomes" id="UP000774935">
    <property type="component" value="Unassembled WGS sequence"/>
</dbReference>
<accession>A0ABS6XCE8</accession>
<feature type="compositionally biased region" description="Basic and acidic residues" evidence="1">
    <location>
        <begin position="41"/>
        <end position="52"/>
    </location>
</feature>
<evidence type="ECO:0000256" key="1">
    <source>
        <dbReference type="SAM" id="MobiDB-lite"/>
    </source>
</evidence>
<keyword evidence="3" id="KW-1185">Reference proteome</keyword>
<evidence type="ECO:0000313" key="2">
    <source>
        <dbReference type="EMBL" id="MBW3365531.1"/>
    </source>
</evidence>
<feature type="region of interest" description="Disordered" evidence="1">
    <location>
        <begin position="33"/>
        <end position="52"/>
    </location>
</feature>
<dbReference type="RefSeq" id="WP_199110004.1">
    <property type="nucleotide sequence ID" value="NZ_JAHWXQ010000002.1"/>
</dbReference>
<dbReference type="EMBL" id="JAHWXQ010000002">
    <property type="protein sequence ID" value="MBW3365531.1"/>
    <property type="molecule type" value="Genomic_DNA"/>
</dbReference>
<sequence>MVNRKAKPTPIRNFTLRKTNHFCSFIKANRKWKTGMQPTPDGEKLLPEKNAE</sequence>